<dbReference type="PANTHER" id="PTHR34524">
    <property type="entry name" value="CALCYPHOSIN"/>
    <property type="match status" value="1"/>
</dbReference>
<feature type="domain" description="EF-hand" evidence="5">
    <location>
        <begin position="212"/>
        <end position="247"/>
    </location>
</feature>
<evidence type="ECO:0000313" key="6">
    <source>
        <dbReference type="EMBL" id="KOO28660.1"/>
    </source>
</evidence>
<dbReference type="GO" id="GO:0016301">
    <property type="term" value="F:kinase activity"/>
    <property type="evidence" value="ECO:0007669"/>
    <property type="project" value="UniProtKB-KW"/>
</dbReference>
<feature type="domain" description="EF-hand" evidence="5">
    <location>
        <begin position="248"/>
        <end position="283"/>
    </location>
</feature>
<dbReference type="Proteomes" id="UP000037460">
    <property type="component" value="Unassembled WGS sequence"/>
</dbReference>
<evidence type="ECO:0000256" key="3">
    <source>
        <dbReference type="ARBA" id="ARBA00022837"/>
    </source>
</evidence>
<dbReference type="InterPro" id="IPR018247">
    <property type="entry name" value="EF_Hand_1_Ca_BS"/>
</dbReference>
<accession>A0A0M0JQ84</accession>
<dbReference type="PROSITE" id="PS00018">
    <property type="entry name" value="EF_HAND_1"/>
    <property type="match status" value="3"/>
</dbReference>
<dbReference type="InterPro" id="IPR011992">
    <property type="entry name" value="EF-hand-dom_pair"/>
</dbReference>
<keyword evidence="6" id="KW-0418">Kinase</keyword>
<keyword evidence="1" id="KW-0479">Metal-binding</keyword>
<keyword evidence="2" id="KW-0677">Repeat</keyword>
<evidence type="ECO:0000313" key="7">
    <source>
        <dbReference type="Proteomes" id="UP000037460"/>
    </source>
</evidence>
<feature type="compositionally biased region" description="Basic and acidic residues" evidence="4">
    <location>
        <begin position="166"/>
        <end position="179"/>
    </location>
</feature>
<dbReference type="PANTHER" id="PTHR34524:SF6">
    <property type="entry name" value="CALCYPHOSINE LIKE"/>
    <property type="match status" value="1"/>
</dbReference>
<keyword evidence="3" id="KW-0106">Calcium</keyword>
<dbReference type="Gene3D" id="1.10.238.10">
    <property type="entry name" value="EF-hand"/>
    <property type="match status" value="2"/>
</dbReference>
<feature type="region of interest" description="Disordered" evidence="4">
    <location>
        <begin position="154"/>
        <end position="190"/>
    </location>
</feature>
<sequence length="858" mass="94639">MGVPTEPPVRAVSPRVHSARQRALTGATNRRDVAAAEARSNGSASARTPSVFFESIGRPGTAAPTVNSIRGGMPLMGITDLQSQTTERSMLLCETLPGSTQSSTRPMTAPMPKKNDIVPLKALRPDFERPTMLEIGPAMVPAVGSDLVRTMDAAPGASTRPATARETTRTKDDLIGDGKSRKHSSQAIAAGTKVGGHAEAVLSVMREFFLTRPLGVMLEVFKNQDTDNSGSVDVDEFKMGLNKLNLGLTERDMDAVFRVADIDGSGHIAMNEFVNVFRNDSFERPEFFWDQTRPRGLLERQDRIIAMKEHNRVAWRAKYDTDQLIGILKHRVDTNSGTKEVFNALDGNRSGRVASNEIVDALREMQVYISDQEAQDVVAKINSTINDPSRTSMTYAAFTRAFNRGFDVKEVGLLEVGVLEGGAKRMQPEIKTQLDGYGADDAGTGYGLKAGGPQSARWVKVWRDHRAAVATSPSPRRQKAAQVEAAQVAARRGQIDEQDSLQRWEAMRTALATPEVTKATRVLRGKANNAAVEEEMRKSGMLDGRHDQMSAWRATDYVDTNALGRSLNVVNTIGKATVVGSGIDDKSGRVSIDWAEYSNAADQQGASARIIGEYQPLAVALDATMRKASPRSALDLRGDVRTLPTTRGDTRKLDAIQGAPYGWHRGHPKAAPRDPIAPPDSTAICMYPAPNSAMYADDKNRLTPRPTTIQTAYWKPPNDTHEHALKLRKERGDRIARRETEQLEAEQHIEAVAENHFQSLIRSKEMFRARLEEMQCIIESRHAEGGVETVKYEPSFYGEGARPAQPHLTSHWNTISHRHKDPPPREFRKQISAFRKAFPEMDKRPLTDSFKPVWGGAR</sequence>
<evidence type="ECO:0000259" key="5">
    <source>
        <dbReference type="PROSITE" id="PS50222"/>
    </source>
</evidence>
<feature type="domain" description="EF-hand" evidence="5">
    <location>
        <begin position="333"/>
        <end position="368"/>
    </location>
</feature>
<reference evidence="7" key="1">
    <citation type="journal article" date="2015" name="PLoS Genet.">
        <title>Genome Sequence and Transcriptome Analyses of Chrysochromulina tobin: Metabolic Tools for Enhanced Algal Fitness in the Prominent Order Prymnesiales (Haptophyceae).</title>
        <authorList>
            <person name="Hovde B.T."/>
            <person name="Deodato C.R."/>
            <person name="Hunsperger H.M."/>
            <person name="Ryken S.A."/>
            <person name="Yost W."/>
            <person name="Jha R.K."/>
            <person name="Patterson J."/>
            <person name="Monnat R.J. Jr."/>
            <person name="Barlow S.B."/>
            <person name="Starkenburg S.R."/>
            <person name="Cattolico R.A."/>
        </authorList>
    </citation>
    <scope>NUCLEOTIDE SEQUENCE</scope>
    <source>
        <strain evidence="7">CCMP291</strain>
    </source>
</reference>
<keyword evidence="7" id="KW-1185">Reference proteome</keyword>
<dbReference type="Pfam" id="PF13833">
    <property type="entry name" value="EF-hand_8"/>
    <property type="match status" value="1"/>
</dbReference>
<gene>
    <name evidence="6" type="ORF">Ctob_009491</name>
</gene>
<evidence type="ECO:0000256" key="2">
    <source>
        <dbReference type="ARBA" id="ARBA00022737"/>
    </source>
</evidence>
<keyword evidence="6" id="KW-0808">Transferase</keyword>
<feature type="region of interest" description="Disordered" evidence="4">
    <location>
        <begin position="1"/>
        <end position="46"/>
    </location>
</feature>
<dbReference type="OrthoDB" id="26525at2759"/>
<organism evidence="6 7">
    <name type="scientific">Chrysochromulina tobinii</name>
    <dbReference type="NCBI Taxonomy" id="1460289"/>
    <lineage>
        <taxon>Eukaryota</taxon>
        <taxon>Haptista</taxon>
        <taxon>Haptophyta</taxon>
        <taxon>Prymnesiophyceae</taxon>
        <taxon>Prymnesiales</taxon>
        <taxon>Chrysochromulinaceae</taxon>
        <taxon>Chrysochromulina</taxon>
    </lineage>
</organism>
<name>A0A0M0JQ84_9EUKA</name>
<dbReference type="InterPro" id="IPR051581">
    <property type="entry name" value="Ca-bind"/>
</dbReference>
<dbReference type="PROSITE" id="PS50222">
    <property type="entry name" value="EF_HAND_2"/>
    <property type="match status" value="3"/>
</dbReference>
<dbReference type="SUPFAM" id="SSF47473">
    <property type="entry name" value="EF-hand"/>
    <property type="match status" value="1"/>
</dbReference>
<evidence type="ECO:0000256" key="1">
    <source>
        <dbReference type="ARBA" id="ARBA00022723"/>
    </source>
</evidence>
<dbReference type="SMART" id="SM00054">
    <property type="entry name" value="EFh"/>
    <property type="match status" value="3"/>
</dbReference>
<proteinExistence type="predicted"/>
<dbReference type="AlphaFoldDB" id="A0A0M0JQ84"/>
<dbReference type="GO" id="GO:0005509">
    <property type="term" value="F:calcium ion binding"/>
    <property type="evidence" value="ECO:0007669"/>
    <property type="project" value="InterPro"/>
</dbReference>
<comment type="caution">
    <text evidence="6">The sequence shown here is derived from an EMBL/GenBank/DDBJ whole genome shotgun (WGS) entry which is preliminary data.</text>
</comment>
<protein>
    <submittedName>
        <fullName evidence="6">Tpa: calcium-dependent protein kinase family protein</fullName>
    </submittedName>
</protein>
<dbReference type="InterPro" id="IPR002048">
    <property type="entry name" value="EF_hand_dom"/>
</dbReference>
<dbReference type="EMBL" id="JWZX01002532">
    <property type="protein sequence ID" value="KOO28660.1"/>
    <property type="molecule type" value="Genomic_DNA"/>
</dbReference>
<dbReference type="CDD" id="cd00051">
    <property type="entry name" value="EFh"/>
    <property type="match status" value="1"/>
</dbReference>
<evidence type="ECO:0000256" key="4">
    <source>
        <dbReference type="SAM" id="MobiDB-lite"/>
    </source>
</evidence>